<dbReference type="AlphaFoldDB" id="A0A6A5WDG1"/>
<accession>A0A6A5WDG1</accession>
<keyword evidence="2" id="KW-1185">Reference proteome</keyword>
<name>A0A6A5WDG1_9PLEO</name>
<dbReference type="Proteomes" id="UP000799779">
    <property type="component" value="Unassembled WGS sequence"/>
</dbReference>
<dbReference type="EMBL" id="ML977606">
    <property type="protein sequence ID" value="KAF1998181.1"/>
    <property type="molecule type" value="Genomic_DNA"/>
</dbReference>
<proteinExistence type="predicted"/>
<evidence type="ECO:0000313" key="2">
    <source>
        <dbReference type="Proteomes" id="UP000799779"/>
    </source>
</evidence>
<evidence type="ECO:0000313" key="1">
    <source>
        <dbReference type="EMBL" id="KAF1998181.1"/>
    </source>
</evidence>
<sequence>MAAWDLLEGAYVDYEMHNGREREAEIRMGYGGMQVTSGCAVRKDRWTFPGRAASEEGSTPAMALCHAHPSAASLEPWVNGLAQRRLVIFNIIASLSINLKEPRSLQLPEIRPAIMTASGRHHTGARVRFLIGTLIDMHASRADKRADEGLYLLAIDTLNVAISQPL</sequence>
<gene>
    <name evidence="1" type="ORF">P154DRAFT_578228</name>
</gene>
<organism evidence="1 2">
    <name type="scientific">Amniculicola lignicola CBS 123094</name>
    <dbReference type="NCBI Taxonomy" id="1392246"/>
    <lineage>
        <taxon>Eukaryota</taxon>
        <taxon>Fungi</taxon>
        <taxon>Dikarya</taxon>
        <taxon>Ascomycota</taxon>
        <taxon>Pezizomycotina</taxon>
        <taxon>Dothideomycetes</taxon>
        <taxon>Pleosporomycetidae</taxon>
        <taxon>Pleosporales</taxon>
        <taxon>Amniculicolaceae</taxon>
        <taxon>Amniculicola</taxon>
    </lineage>
</organism>
<protein>
    <submittedName>
        <fullName evidence="1">Uncharacterized protein</fullName>
    </submittedName>
</protein>
<reference evidence="1" key="1">
    <citation type="journal article" date="2020" name="Stud. Mycol.">
        <title>101 Dothideomycetes genomes: a test case for predicting lifestyles and emergence of pathogens.</title>
        <authorList>
            <person name="Haridas S."/>
            <person name="Albert R."/>
            <person name="Binder M."/>
            <person name="Bloem J."/>
            <person name="Labutti K."/>
            <person name="Salamov A."/>
            <person name="Andreopoulos B."/>
            <person name="Baker S."/>
            <person name="Barry K."/>
            <person name="Bills G."/>
            <person name="Bluhm B."/>
            <person name="Cannon C."/>
            <person name="Castanera R."/>
            <person name="Culley D."/>
            <person name="Daum C."/>
            <person name="Ezra D."/>
            <person name="Gonzalez J."/>
            <person name="Henrissat B."/>
            <person name="Kuo A."/>
            <person name="Liang C."/>
            <person name="Lipzen A."/>
            <person name="Lutzoni F."/>
            <person name="Magnuson J."/>
            <person name="Mondo S."/>
            <person name="Nolan M."/>
            <person name="Ohm R."/>
            <person name="Pangilinan J."/>
            <person name="Park H.-J."/>
            <person name="Ramirez L."/>
            <person name="Alfaro M."/>
            <person name="Sun H."/>
            <person name="Tritt A."/>
            <person name="Yoshinaga Y."/>
            <person name="Zwiers L.-H."/>
            <person name="Turgeon B."/>
            <person name="Goodwin S."/>
            <person name="Spatafora J."/>
            <person name="Crous P."/>
            <person name="Grigoriev I."/>
        </authorList>
    </citation>
    <scope>NUCLEOTIDE SEQUENCE</scope>
    <source>
        <strain evidence="1">CBS 123094</strain>
    </source>
</reference>